<gene>
    <name evidence="2" type="ORF">TWF696_001863</name>
</gene>
<protein>
    <submittedName>
        <fullName evidence="2">Uncharacterized protein</fullName>
    </submittedName>
</protein>
<evidence type="ECO:0000256" key="1">
    <source>
        <dbReference type="SAM" id="MobiDB-lite"/>
    </source>
</evidence>
<evidence type="ECO:0000313" key="3">
    <source>
        <dbReference type="Proteomes" id="UP001375240"/>
    </source>
</evidence>
<organism evidence="2 3">
    <name type="scientific">Orbilia brochopaga</name>
    <dbReference type="NCBI Taxonomy" id="3140254"/>
    <lineage>
        <taxon>Eukaryota</taxon>
        <taxon>Fungi</taxon>
        <taxon>Dikarya</taxon>
        <taxon>Ascomycota</taxon>
        <taxon>Pezizomycotina</taxon>
        <taxon>Orbiliomycetes</taxon>
        <taxon>Orbiliales</taxon>
        <taxon>Orbiliaceae</taxon>
        <taxon>Orbilia</taxon>
    </lineage>
</organism>
<name>A0AAV9U6S6_9PEZI</name>
<feature type="region of interest" description="Disordered" evidence="1">
    <location>
        <begin position="1"/>
        <end position="28"/>
    </location>
</feature>
<proteinExistence type="predicted"/>
<accession>A0AAV9U6S6</accession>
<sequence length="306" mass="33891">MDERADGEAPAEQAPTSPTTTEFPSPVFRRDPVGSVYAESAPSRIRTPAPGEPINEIWDIIAPGCEAAQIWDRELDAVTAYLSTTNIRWTSLHLGTIDKKVAVVIGYANEGLDKEDEVIEILRARFFPAAKFDVIRFVKTLAVEKEQIRQSGEATGVATEPASLKYSEFLDTVDGIYPVFSAEHSLEAIRIVQPSDKLQAEQVENFREANALYVKQLSELHEKYSARATEPPVRGKQKLESLITNLDSALEGLASRYRSFGTVIVTPGYRVDPTTRHGLDWGLIKILPSQQVENKGDPATRKHLTS</sequence>
<feature type="compositionally biased region" description="Low complexity" evidence="1">
    <location>
        <begin position="15"/>
        <end position="26"/>
    </location>
</feature>
<reference evidence="2 3" key="1">
    <citation type="submission" date="2019-10" db="EMBL/GenBank/DDBJ databases">
        <authorList>
            <person name="Palmer J.M."/>
        </authorList>
    </citation>
    <scope>NUCLEOTIDE SEQUENCE [LARGE SCALE GENOMIC DNA]</scope>
    <source>
        <strain evidence="2 3">TWF696</strain>
    </source>
</reference>
<comment type="caution">
    <text evidence="2">The sequence shown here is derived from an EMBL/GenBank/DDBJ whole genome shotgun (WGS) entry which is preliminary data.</text>
</comment>
<dbReference type="Proteomes" id="UP001375240">
    <property type="component" value="Unassembled WGS sequence"/>
</dbReference>
<keyword evidence="3" id="KW-1185">Reference proteome</keyword>
<dbReference type="EMBL" id="JAVHNQ010000011">
    <property type="protein sequence ID" value="KAK6336301.1"/>
    <property type="molecule type" value="Genomic_DNA"/>
</dbReference>
<dbReference type="AlphaFoldDB" id="A0AAV9U6S6"/>
<evidence type="ECO:0000313" key="2">
    <source>
        <dbReference type="EMBL" id="KAK6336301.1"/>
    </source>
</evidence>